<gene>
    <name evidence="4" type="ORF">Sradi_6666800</name>
</gene>
<dbReference type="InterPro" id="IPR054722">
    <property type="entry name" value="PolX-like_BBD"/>
</dbReference>
<organism evidence="4">
    <name type="scientific">Sesamum radiatum</name>
    <name type="common">Black benniseed</name>
    <dbReference type="NCBI Taxonomy" id="300843"/>
    <lineage>
        <taxon>Eukaryota</taxon>
        <taxon>Viridiplantae</taxon>
        <taxon>Streptophyta</taxon>
        <taxon>Embryophyta</taxon>
        <taxon>Tracheophyta</taxon>
        <taxon>Spermatophyta</taxon>
        <taxon>Magnoliopsida</taxon>
        <taxon>eudicotyledons</taxon>
        <taxon>Gunneridae</taxon>
        <taxon>Pentapetalae</taxon>
        <taxon>asterids</taxon>
        <taxon>lamiids</taxon>
        <taxon>Lamiales</taxon>
        <taxon>Pedaliaceae</taxon>
        <taxon>Sesamum</taxon>
    </lineage>
</organism>
<sequence>MATGNTTTATTTTSAAPNINTQTENEILQRHGADHPGMVLVSAPLTGKNYLNWSHAIKRSLRAKMKLGFIDGTLVKPDVSDAAFEKWIRVDSMVTTWILNSISKDIVEGFMYTKSSRTLWLDLEERYGEFFDQVRNQLLVIDPIPSINQAYAMVQSVEKHREVHLEMTETGDHLVMHVRFGVQRDTGFRGNQRRQNAVDKRQHYCEHRGRTGHTKETCFKIHGTPDWYKDMVEQRKKGAPGKHFASHTEGRKQSQFQGDTKENLLHELGKLMRGTVEPHVPQQQVNFAQVDDFACMNLTLDSYVDDVLVCWIVDTGATNHMCANPHLLTNLIASPNTSIHQPDGHIQNVSHTGDAHLHHNLTLTNVFLVPKFKYNLLSVPKLCTSAHIDIVFHSTHCVFQEQESKKVIAIGTLLENLYVLNASSFLPDTIQKFSSLSQPCFSACSSNYILWHRRLGHPSMPVQKHISYYFFYSCNRS</sequence>
<protein>
    <recommendedName>
        <fullName evidence="5">Retrotransposon Copia-like N-terminal domain-containing protein</fullName>
    </recommendedName>
</protein>
<dbReference type="AlphaFoldDB" id="A0AAW2JNN4"/>
<dbReference type="InterPro" id="IPR029472">
    <property type="entry name" value="Copia-like_N"/>
</dbReference>
<dbReference type="Pfam" id="PF14244">
    <property type="entry name" value="Retrotran_gag_3"/>
    <property type="match status" value="1"/>
</dbReference>
<accession>A0AAW2JNN4</accession>
<evidence type="ECO:0008006" key="5">
    <source>
        <dbReference type="Google" id="ProtNLM"/>
    </source>
</evidence>
<dbReference type="PANTHER" id="PTHR37610:SF40">
    <property type="entry name" value="OS01G0909600 PROTEIN"/>
    <property type="match status" value="1"/>
</dbReference>
<name>A0AAW2JNN4_SESRA</name>
<evidence type="ECO:0000259" key="2">
    <source>
        <dbReference type="Pfam" id="PF14244"/>
    </source>
</evidence>
<feature type="domain" description="Retrotransposon Copia-like N-terminal" evidence="2">
    <location>
        <begin position="31"/>
        <end position="78"/>
    </location>
</feature>
<comment type="caution">
    <text evidence="4">The sequence shown here is derived from an EMBL/GenBank/DDBJ whole genome shotgun (WGS) entry which is preliminary data.</text>
</comment>
<feature type="region of interest" description="Disordered" evidence="1">
    <location>
        <begin position="1"/>
        <end position="20"/>
    </location>
</feature>
<dbReference type="Pfam" id="PF22936">
    <property type="entry name" value="Pol_BBD"/>
    <property type="match status" value="1"/>
</dbReference>
<feature type="region of interest" description="Disordered" evidence="1">
    <location>
        <begin position="238"/>
        <end position="257"/>
    </location>
</feature>
<dbReference type="PANTHER" id="PTHR37610">
    <property type="entry name" value="CCHC-TYPE DOMAIN-CONTAINING PROTEIN"/>
    <property type="match status" value="1"/>
</dbReference>
<evidence type="ECO:0000256" key="1">
    <source>
        <dbReference type="SAM" id="MobiDB-lite"/>
    </source>
</evidence>
<dbReference type="EMBL" id="JACGWJ010000032">
    <property type="protein sequence ID" value="KAL0296147.1"/>
    <property type="molecule type" value="Genomic_DNA"/>
</dbReference>
<feature type="domain" description="Retrovirus-related Pol polyprotein from transposon TNT 1-94-like beta-barrel" evidence="3">
    <location>
        <begin position="311"/>
        <end position="383"/>
    </location>
</feature>
<proteinExistence type="predicted"/>
<reference evidence="4" key="1">
    <citation type="submission" date="2020-06" db="EMBL/GenBank/DDBJ databases">
        <authorList>
            <person name="Li T."/>
            <person name="Hu X."/>
            <person name="Zhang T."/>
            <person name="Song X."/>
            <person name="Zhang H."/>
            <person name="Dai N."/>
            <person name="Sheng W."/>
            <person name="Hou X."/>
            <person name="Wei L."/>
        </authorList>
    </citation>
    <scope>NUCLEOTIDE SEQUENCE</scope>
    <source>
        <strain evidence="4">G02</strain>
        <tissue evidence="4">Leaf</tissue>
    </source>
</reference>
<evidence type="ECO:0000259" key="3">
    <source>
        <dbReference type="Pfam" id="PF22936"/>
    </source>
</evidence>
<evidence type="ECO:0000313" key="4">
    <source>
        <dbReference type="EMBL" id="KAL0296147.1"/>
    </source>
</evidence>
<reference evidence="4" key="2">
    <citation type="journal article" date="2024" name="Plant">
        <title>Genomic evolution and insights into agronomic trait innovations of Sesamum species.</title>
        <authorList>
            <person name="Miao H."/>
            <person name="Wang L."/>
            <person name="Qu L."/>
            <person name="Liu H."/>
            <person name="Sun Y."/>
            <person name="Le M."/>
            <person name="Wang Q."/>
            <person name="Wei S."/>
            <person name="Zheng Y."/>
            <person name="Lin W."/>
            <person name="Duan Y."/>
            <person name="Cao H."/>
            <person name="Xiong S."/>
            <person name="Wang X."/>
            <person name="Wei L."/>
            <person name="Li C."/>
            <person name="Ma Q."/>
            <person name="Ju M."/>
            <person name="Zhao R."/>
            <person name="Li G."/>
            <person name="Mu C."/>
            <person name="Tian Q."/>
            <person name="Mei H."/>
            <person name="Zhang T."/>
            <person name="Gao T."/>
            <person name="Zhang H."/>
        </authorList>
    </citation>
    <scope>NUCLEOTIDE SEQUENCE</scope>
    <source>
        <strain evidence="4">G02</strain>
    </source>
</reference>